<dbReference type="Pfam" id="PF00076">
    <property type="entry name" value="RRM_1"/>
    <property type="match status" value="3"/>
</dbReference>
<dbReference type="CDD" id="cd12377">
    <property type="entry name" value="RRM3_Hu"/>
    <property type="match status" value="1"/>
</dbReference>
<reference evidence="6" key="1">
    <citation type="journal article" date="2016" name="Gigascience">
        <title>De novo construction of an expanded transcriptome assembly for the western tarnished plant bug, Lygus hesperus.</title>
        <authorList>
            <person name="Tassone E.E."/>
            <person name="Geib S.M."/>
            <person name="Hall B."/>
            <person name="Fabrick J.A."/>
            <person name="Brent C.S."/>
            <person name="Hull J.J."/>
        </authorList>
    </citation>
    <scope>NUCLEOTIDE SEQUENCE</scope>
</reference>
<dbReference type="InterPro" id="IPR012677">
    <property type="entry name" value="Nucleotide-bd_a/b_plait_sf"/>
</dbReference>
<dbReference type="GO" id="GO:0009967">
    <property type="term" value="P:positive regulation of signal transduction"/>
    <property type="evidence" value="ECO:0007669"/>
    <property type="project" value="UniProtKB-ARBA"/>
</dbReference>
<dbReference type="InterPro" id="IPR002343">
    <property type="entry name" value="Hud_Sxl_RNA"/>
</dbReference>
<dbReference type="GO" id="GO:0003729">
    <property type="term" value="F:mRNA binding"/>
    <property type="evidence" value="ECO:0007669"/>
    <property type="project" value="UniProtKB-ARBA"/>
</dbReference>
<dbReference type="SUPFAM" id="SSF54928">
    <property type="entry name" value="RNA-binding domain, RBD"/>
    <property type="match status" value="2"/>
</dbReference>
<dbReference type="PROSITE" id="PS50102">
    <property type="entry name" value="RRM"/>
    <property type="match status" value="3"/>
</dbReference>
<keyword evidence="1" id="KW-0677">Repeat</keyword>
<feature type="domain" description="RRM" evidence="5">
    <location>
        <begin position="59"/>
        <end position="137"/>
    </location>
</feature>
<dbReference type="PRINTS" id="PR00961">
    <property type="entry name" value="HUDSXLRNA"/>
</dbReference>
<evidence type="ECO:0000313" key="6">
    <source>
        <dbReference type="EMBL" id="JAQ01221.1"/>
    </source>
</evidence>
<dbReference type="SMART" id="SM00361">
    <property type="entry name" value="RRM_1"/>
    <property type="match status" value="2"/>
</dbReference>
<keyword evidence="2 3" id="KW-0694">RNA-binding</keyword>
<dbReference type="GO" id="GO:1990904">
    <property type="term" value="C:ribonucleoprotein complex"/>
    <property type="evidence" value="ECO:0007669"/>
    <property type="project" value="InterPro"/>
</dbReference>
<dbReference type="SMART" id="SM00360">
    <property type="entry name" value="RRM"/>
    <property type="match status" value="3"/>
</dbReference>
<feature type="region of interest" description="Disordered" evidence="4">
    <location>
        <begin position="30"/>
        <end position="53"/>
    </location>
</feature>
<evidence type="ECO:0000256" key="3">
    <source>
        <dbReference type="PROSITE-ProRule" id="PRU00176"/>
    </source>
</evidence>
<dbReference type="Gene3D" id="3.30.70.330">
    <property type="match status" value="3"/>
</dbReference>
<proteinExistence type="predicted"/>
<dbReference type="InterPro" id="IPR003954">
    <property type="entry name" value="RRM_euk-type"/>
</dbReference>
<evidence type="ECO:0000256" key="1">
    <source>
        <dbReference type="ARBA" id="ARBA00022737"/>
    </source>
</evidence>
<evidence type="ECO:0000259" key="5">
    <source>
        <dbReference type="PROSITE" id="PS50102"/>
    </source>
</evidence>
<evidence type="ECO:0000256" key="4">
    <source>
        <dbReference type="SAM" id="MobiDB-lite"/>
    </source>
</evidence>
<dbReference type="FunFam" id="3.30.70.330:FF:000383">
    <property type="entry name" value="Sex lethal, isoform D"/>
    <property type="match status" value="1"/>
</dbReference>
<feature type="non-terminal residue" evidence="6">
    <location>
        <position position="1"/>
    </location>
</feature>
<protein>
    <submittedName>
        <fullName evidence="6">ELAV-like protein 2</fullName>
    </submittedName>
</protein>
<dbReference type="AlphaFoldDB" id="A0A146KXR1"/>
<gene>
    <name evidence="6" type="primary">elavl2_0</name>
    <name evidence="6" type="ORF">g.67255</name>
</gene>
<organism evidence="6">
    <name type="scientific">Lygus hesperus</name>
    <name type="common">Western plant bug</name>
    <dbReference type="NCBI Taxonomy" id="30085"/>
    <lineage>
        <taxon>Eukaryota</taxon>
        <taxon>Metazoa</taxon>
        <taxon>Ecdysozoa</taxon>
        <taxon>Arthropoda</taxon>
        <taxon>Hexapoda</taxon>
        <taxon>Insecta</taxon>
        <taxon>Pterygota</taxon>
        <taxon>Neoptera</taxon>
        <taxon>Paraneoptera</taxon>
        <taxon>Hemiptera</taxon>
        <taxon>Heteroptera</taxon>
        <taxon>Panheteroptera</taxon>
        <taxon>Cimicomorpha</taxon>
        <taxon>Miridae</taxon>
        <taxon>Mirini</taxon>
        <taxon>Lygus</taxon>
    </lineage>
</organism>
<feature type="domain" description="RRM" evidence="5">
    <location>
        <begin position="145"/>
        <end position="221"/>
    </location>
</feature>
<dbReference type="InterPro" id="IPR035979">
    <property type="entry name" value="RBD_domain_sf"/>
</dbReference>
<evidence type="ECO:0000256" key="2">
    <source>
        <dbReference type="ARBA" id="ARBA00022884"/>
    </source>
</evidence>
<name>A0A146KXR1_LYGHE</name>
<accession>A0A146KXR1</accession>
<dbReference type="GO" id="GO:0010629">
    <property type="term" value="P:negative regulation of gene expression"/>
    <property type="evidence" value="ECO:0007669"/>
    <property type="project" value="UniProtKB-ARBA"/>
</dbReference>
<dbReference type="GO" id="GO:0005737">
    <property type="term" value="C:cytoplasm"/>
    <property type="evidence" value="ECO:0007669"/>
    <property type="project" value="UniProtKB-ARBA"/>
</dbReference>
<sequence length="369" mass="40765">FDLFIYLFLFYLTDNKLIYPRMNENQNLDGLNGHGTDASKRENSPFDTSSNASDDDVHTNLIVNYLPQSMKQDEFVALFSAVGDLKSAHLVMNKNTGESLAYGFVNYRKKEDAEKAINNLNGLKLGPKVIKVSHARPSSDEIKGANLYIAGLPKNMPLQQLEALFGKYGSIINSKVINDSIGGVGFIRFDKRIQAETAMKELNGNIPPGLDKPIVVKFANPTTAQAQNMIVQGRFGPGPMRYPGPGSMRIGSTNNRSNRFSPMGSVTPGISAPAPAPFYNSFDGNSGWCLYVYNLSPEVEEQHLWQLFGPFGAVQKVNIIRDPVTGHTKGYGFVTMTNRDDAEIAIHSLNGYTLDNRVLQVSFKTNKKR</sequence>
<dbReference type="InterPro" id="IPR000504">
    <property type="entry name" value="RRM_dom"/>
</dbReference>
<feature type="domain" description="RRM" evidence="5">
    <location>
        <begin position="288"/>
        <end position="366"/>
    </location>
</feature>
<dbReference type="EMBL" id="GDHC01017408">
    <property type="protein sequence ID" value="JAQ01221.1"/>
    <property type="molecule type" value="Transcribed_RNA"/>
</dbReference>
<dbReference type="PANTHER" id="PTHR10352">
    <property type="entry name" value="EUKARYOTIC TRANSLATION INITIATION FACTOR 3 SUBUNIT G"/>
    <property type="match status" value="1"/>
</dbReference>